<dbReference type="EMBL" id="CM042042">
    <property type="protein sequence ID" value="KAI3704239.1"/>
    <property type="molecule type" value="Genomic_DNA"/>
</dbReference>
<evidence type="ECO:0000313" key="1">
    <source>
        <dbReference type="EMBL" id="KAI3704239.1"/>
    </source>
</evidence>
<evidence type="ECO:0000313" key="2">
    <source>
        <dbReference type="Proteomes" id="UP001056120"/>
    </source>
</evidence>
<accession>A0ACB9A2Q4</accession>
<proteinExistence type="predicted"/>
<name>A0ACB9A2Q4_9ASTR</name>
<reference evidence="2" key="1">
    <citation type="journal article" date="2022" name="Mol. Ecol. Resour.">
        <title>The genomes of chicory, endive, great burdock and yacon provide insights into Asteraceae palaeo-polyploidization history and plant inulin production.</title>
        <authorList>
            <person name="Fan W."/>
            <person name="Wang S."/>
            <person name="Wang H."/>
            <person name="Wang A."/>
            <person name="Jiang F."/>
            <person name="Liu H."/>
            <person name="Zhao H."/>
            <person name="Xu D."/>
            <person name="Zhang Y."/>
        </authorList>
    </citation>
    <scope>NUCLEOTIDE SEQUENCE [LARGE SCALE GENOMIC DNA]</scope>
    <source>
        <strain evidence="2">cv. Yunnan</strain>
    </source>
</reference>
<comment type="caution">
    <text evidence="1">The sequence shown here is derived from an EMBL/GenBank/DDBJ whole genome shotgun (WGS) entry which is preliminary data.</text>
</comment>
<protein>
    <submittedName>
        <fullName evidence="1">Uncharacterized protein</fullName>
    </submittedName>
</protein>
<sequence length="303" mass="32971">MRKSIRGKKRDGQRCCGYLTSRKLEALAQQLVAMGFPSERATMALILNEGKLEESVAWLFEGGEDSVNQKKLKFDNGGGGNFKVDISQELAQIADMEVKFKCSKQEVERVVVACEGDLEKAADNLFKLQKADPPKPEETCDPVKPSVSITQTSKVRSKQNPSSGAMSIQQKADHRDTSYTTMAVTTTGRSLAESPGVKNIQMLKKVLPATIVEKRWGVGGMQTAPPPLKTETQCMNGGNALKNLQIGSVREPVTMMQLTQARHPQTTNMSSSPSSSGSYVSDWKSNGVVEPVLDLNPNGVHIT</sequence>
<organism evidence="1 2">
    <name type="scientific">Smallanthus sonchifolius</name>
    <dbReference type="NCBI Taxonomy" id="185202"/>
    <lineage>
        <taxon>Eukaryota</taxon>
        <taxon>Viridiplantae</taxon>
        <taxon>Streptophyta</taxon>
        <taxon>Embryophyta</taxon>
        <taxon>Tracheophyta</taxon>
        <taxon>Spermatophyta</taxon>
        <taxon>Magnoliopsida</taxon>
        <taxon>eudicotyledons</taxon>
        <taxon>Gunneridae</taxon>
        <taxon>Pentapetalae</taxon>
        <taxon>asterids</taxon>
        <taxon>campanulids</taxon>
        <taxon>Asterales</taxon>
        <taxon>Asteraceae</taxon>
        <taxon>Asteroideae</taxon>
        <taxon>Heliantheae alliance</taxon>
        <taxon>Millerieae</taxon>
        <taxon>Smallanthus</taxon>
    </lineage>
</organism>
<keyword evidence="2" id="KW-1185">Reference proteome</keyword>
<gene>
    <name evidence="1" type="ORF">L1987_74455</name>
</gene>
<dbReference type="Proteomes" id="UP001056120">
    <property type="component" value="Linkage Group LG25"/>
</dbReference>
<reference evidence="1 2" key="2">
    <citation type="journal article" date="2022" name="Mol. Ecol. Resour.">
        <title>The genomes of chicory, endive, great burdock and yacon provide insights into Asteraceae paleo-polyploidization history and plant inulin production.</title>
        <authorList>
            <person name="Fan W."/>
            <person name="Wang S."/>
            <person name="Wang H."/>
            <person name="Wang A."/>
            <person name="Jiang F."/>
            <person name="Liu H."/>
            <person name="Zhao H."/>
            <person name="Xu D."/>
            <person name="Zhang Y."/>
        </authorList>
    </citation>
    <scope>NUCLEOTIDE SEQUENCE [LARGE SCALE GENOMIC DNA]</scope>
    <source>
        <strain evidence="2">cv. Yunnan</strain>
        <tissue evidence="1">Leaves</tissue>
    </source>
</reference>